<keyword evidence="3" id="KW-1185">Reference proteome</keyword>
<feature type="domain" description="Outer membrane protein beta-barrel" evidence="1">
    <location>
        <begin position="35"/>
        <end position="204"/>
    </location>
</feature>
<dbReference type="InterPro" id="IPR025665">
    <property type="entry name" value="Beta-barrel_OMP_2"/>
</dbReference>
<evidence type="ECO:0000313" key="3">
    <source>
        <dbReference type="Proteomes" id="UP001610104"/>
    </source>
</evidence>
<dbReference type="InterPro" id="IPR036709">
    <property type="entry name" value="Autotransporte_beta_dom_sf"/>
</dbReference>
<protein>
    <submittedName>
        <fullName evidence="2">Porin family protein</fullName>
    </submittedName>
</protein>
<evidence type="ECO:0000259" key="1">
    <source>
        <dbReference type="Pfam" id="PF13568"/>
    </source>
</evidence>
<comment type="caution">
    <text evidence="2">The sequence shown here is derived from an EMBL/GenBank/DDBJ whole genome shotgun (WGS) entry which is preliminary data.</text>
</comment>
<gene>
    <name evidence="2" type="ORF">V8G56_03850</name>
</gene>
<organism evidence="2 3">
    <name type="scientific">Gaetbulibacter aquiaggeris</name>
    <dbReference type="NCBI Taxonomy" id="1735373"/>
    <lineage>
        <taxon>Bacteria</taxon>
        <taxon>Pseudomonadati</taxon>
        <taxon>Bacteroidota</taxon>
        <taxon>Flavobacteriia</taxon>
        <taxon>Flavobacteriales</taxon>
        <taxon>Flavobacteriaceae</taxon>
        <taxon>Gaetbulibacter</taxon>
    </lineage>
</organism>
<dbReference type="EMBL" id="JBAWKC010000001">
    <property type="protein sequence ID" value="MFH6767860.1"/>
    <property type="molecule type" value="Genomic_DNA"/>
</dbReference>
<evidence type="ECO:0000313" key="2">
    <source>
        <dbReference type="EMBL" id="MFH6767860.1"/>
    </source>
</evidence>
<proteinExistence type="predicted"/>
<dbReference type="RefSeq" id="WP_395437140.1">
    <property type="nucleotide sequence ID" value="NZ_JBAWKC010000001.1"/>
</dbReference>
<name>A0ABW7MM18_9FLAO</name>
<sequence>MKKYILTLVVILFGFTMQSQILLTLLFGDKLNSDGLEFGLVGGFNFSNISELEANRPLTSFNLGFYFDFRLKNQWNIYTGVLAKANLGDNKLTSNDLDFIGIEAYPENGAYSQKIKYFIIPAFLKYNFPNRIHITFGPQFGLMYKSWVEFNSDIDHREIKIKDFNSNQINRLDAGLTLGTGYKLVPKSGMTISLKYYYGLTNVYKGINGSNNSSFFLDLNLPIGANKKNKTLE</sequence>
<accession>A0ABW7MM18</accession>
<dbReference type="Pfam" id="PF13568">
    <property type="entry name" value="OMP_b-brl_2"/>
    <property type="match status" value="1"/>
</dbReference>
<dbReference type="Proteomes" id="UP001610104">
    <property type="component" value="Unassembled WGS sequence"/>
</dbReference>
<reference evidence="2 3" key="1">
    <citation type="submission" date="2024-02" db="EMBL/GenBank/DDBJ databases">
        <title>A Gaetbulibacter species isolated from tidal flats and genomic insights of their niches.</title>
        <authorList>
            <person name="Ye Y."/>
        </authorList>
    </citation>
    <scope>NUCLEOTIDE SEQUENCE [LARGE SCALE GENOMIC DNA]</scope>
    <source>
        <strain evidence="2 3">KEM-8</strain>
    </source>
</reference>
<dbReference type="SUPFAM" id="SSF103515">
    <property type="entry name" value="Autotransporter"/>
    <property type="match status" value="1"/>
</dbReference>